<reference evidence="14 15" key="1">
    <citation type="journal article" date="2017" name="Int. J. Syst. Evol. Microbiol.">
        <title>Pseudokineococcus basanitobsidens sp. nov., isolated from volcanic rock.</title>
        <authorList>
            <person name="Lee D.W."/>
            <person name="Park M.Y."/>
            <person name="Kim J.J."/>
            <person name="Kim B.S."/>
        </authorList>
    </citation>
    <scope>NUCLEOTIDE SEQUENCE [LARGE SCALE GENOMIC DNA]</scope>
    <source>
        <strain evidence="14 15">DSM 103726</strain>
    </source>
</reference>
<comment type="cofactor">
    <cofactor evidence="1">
        <name>Mg(2+)</name>
        <dbReference type="ChEBI" id="CHEBI:18420"/>
    </cofactor>
</comment>
<dbReference type="InterPro" id="IPR026610">
    <property type="entry name" value="Hen1"/>
</dbReference>
<dbReference type="PANTHER" id="PTHR21404:SF3">
    <property type="entry name" value="SMALL RNA 2'-O-METHYLTRANSFERASE"/>
    <property type="match status" value="1"/>
</dbReference>
<keyword evidence="10" id="KW-0943">RNA-mediated gene silencing</keyword>
<evidence type="ECO:0000256" key="4">
    <source>
        <dbReference type="ARBA" id="ARBA00022603"/>
    </source>
</evidence>
<evidence type="ECO:0000313" key="15">
    <source>
        <dbReference type="Proteomes" id="UP001387100"/>
    </source>
</evidence>
<evidence type="ECO:0000256" key="5">
    <source>
        <dbReference type="ARBA" id="ARBA00022679"/>
    </source>
</evidence>
<gene>
    <name evidence="14" type="ORF">WDZ17_09295</name>
</gene>
<comment type="caution">
    <text evidence="14">The sequence shown here is derived from an EMBL/GenBank/DDBJ whole genome shotgun (WGS) entry which is preliminary data.</text>
</comment>
<evidence type="ECO:0000256" key="3">
    <source>
        <dbReference type="ARBA" id="ARBA00021330"/>
    </source>
</evidence>
<keyword evidence="8" id="KW-0460">Magnesium</keyword>
<evidence type="ECO:0000259" key="13">
    <source>
        <dbReference type="Pfam" id="PF12623"/>
    </source>
</evidence>
<dbReference type="Gene3D" id="3.40.50.150">
    <property type="entry name" value="Vaccinia Virus protein VP39"/>
    <property type="match status" value="1"/>
</dbReference>
<keyword evidence="9" id="KW-0694">RNA-binding</keyword>
<name>A0ABU8RKK3_9ACTN</name>
<feature type="domain" description="Hen1 N-terminal" evidence="13">
    <location>
        <begin position="2"/>
        <end position="58"/>
    </location>
</feature>
<dbReference type="PANTHER" id="PTHR21404">
    <property type="entry name" value="HEN1"/>
    <property type="match status" value="1"/>
</dbReference>
<keyword evidence="5" id="KW-0808">Transferase</keyword>
<protein>
    <recommendedName>
        <fullName evidence="3">Small RNA 2'-O-methyltransferase</fullName>
        <ecNumber evidence="11">2.1.1.386</ecNumber>
    </recommendedName>
</protein>
<dbReference type="InterPro" id="IPR024026">
    <property type="entry name" value="3'-RNA_MeTfrase_Hen1_bac"/>
</dbReference>
<dbReference type="SUPFAM" id="SSF53335">
    <property type="entry name" value="S-adenosyl-L-methionine-dependent methyltransferases"/>
    <property type="match status" value="1"/>
</dbReference>
<comment type="catalytic activity">
    <reaction evidence="12">
        <text>small RNA 3'-end nucleotide + S-adenosyl-L-methionine = small RNA 3'-end 2'-O-methylnucleotide + S-adenosyl-L-homocysteine + H(+)</text>
        <dbReference type="Rhea" id="RHEA:37887"/>
        <dbReference type="Rhea" id="RHEA-COMP:10415"/>
        <dbReference type="Rhea" id="RHEA-COMP:10416"/>
        <dbReference type="ChEBI" id="CHEBI:15378"/>
        <dbReference type="ChEBI" id="CHEBI:57856"/>
        <dbReference type="ChEBI" id="CHEBI:59789"/>
        <dbReference type="ChEBI" id="CHEBI:74896"/>
        <dbReference type="ChEBI" id="CHEBI:74898"/>
        <dbReference type="EC" id="2.1.1.386"/>
    </reaction>
</comment>
<evidence type="ECO:0000256" key="9">
    <source>
        <dbReference type="ARBA" id="ARBA00022884"/>
    </source>
</evidence>
<evidence type="ECO:0000313" key="14">
    <source>
        <dbReference type="EMBL" id="MEJ5945483.1"/>
    </source>
</evidence>
<dbReference type="Pfam" id="PF12623">
    <property type="entry name" value="Hen1_L"/>
    <property type="match status" value="1"/>
</dbReference>
<dbReference type="InterPro" id="IPR038546">
    <property type="entry name" value="Hen1_N_sf"/>
</dbReference>
<dbReference type="NCBIfam" id="TIGR04074">
    <property type="entry name" value="bacter_Hen1"/>
    <property type="match status" value="1"/>
</dbReference>
<proteinExistence type="inferred from homology"/>
<dbReference type="InterPro" id="IPR024740">
    <property type="entry name" value="Hen1_N"/>
</dbReference>
<evidence type="ECO:0000256" key="10">
    <source>
        <dbReference type="ARBA" id="ARBA00023158"/>
    </source>
</evidence>
<comment type="similarity">
    <text evidence="2">Belongs to the methyltransferase superfamily. HEN1 family.</text>
</comment>
<dbReference type="Pfam" id="PF13489">
    <property type="entry name" value="Methyltransf_23"/>
    <property type="match status" value="1"/>
</dbReference>
<keyword evidence="6" id="KW-0949">S-adenosyl-L-methionine</keyword>
<dbReference type="EMBL" id="JBBIAA010000008">
    <property type="protein sequence ID" value="MEJ5945483.1"/>
    <property type="molecule type" value="Genomic_DNA"/>
</dbReference>
<keyword evidence="7" id="KW-0479">Metal-binding</keyword>
<dbReference type="Gene3D" id="3.30.1610.20">
    <property type="entry name" value="Hen1, N-terminal domain"/>
    <property type="match status" value="1"/>
</dbReference>
<keyword evidence="4" id="KW-0489">Methyltransferase</keyword>
<evidence type="ECO:0000256" key="2">
    <source>
        <dbReference type="ARBA" id="ARBA00009026"/>
    </source>
</evidence>
<dbReference type="InterPro" id="IPR029063">
    <property type="entry name" value="SAM-dependent_MTases_sf"/>
</dbReference>
<evidence type="ECO:0000256" key="7">
    <source>
        <dbReference type="ARBA" id="ARBA00022723"/>
    </source>
</evidence>
<evidence type="ECO:0000256" key="8">
    <source>
        <dbReference type="ARBA" id="ARBA00022842"/>
    </source>
</evidence>
<evidence type="ECO:0000256" key="12">
    <source>
        <dbReference type="ARBA" id="ARBA00048418"/>
    </source>
</evidence>
<dbReference type="CDD" id="cd02440">
    <property type="entry name" value="AdoMet_MTases"/>
    <property type="match status" value="1"/>
</dbReference>
<sequence>MLLPVLAGSKHYWVSADEVDKLLRAAGDWLPEHPERELVTRRYLAHQRSYVDDATARLGALEGVPAPEEPDAGAGEAAPARPLAALRREAVVAELRRLGAARVVDMGCGEGALVADLLREPWVEEVVGADVSATELDRAARRLDLARMPDRQRARVRLLQSSVTYRDRRLAGYDVVVLSEVLEHVDLERLPALERAVLADARPRAVVLTTPNVERNAGYGLAPGERRHLDHRFEWTRAELAAWAARVGAEHGYAVRLGGVGDDDPQHGQPTQLVVLDRGDAA</sequence>
<keyword evidence="15" id="KW-1185">Reference proteome</keyword>
<dbReference type="EC" id="2.1.1.386" evidence="11"/>
<evidence type="ECO:0000256" key="6">
    <source>
        <dbReference type="ARBA" id="ARBA00022691"/>
    </source>
</evidence>
<evidence type="ECO:0000256" key="11">
    <source>
        <dbReference type="ARBA" id="ARBA00035025"/>
    </source>
</evidence>
<dbReference type="Proteomes" id="UP001387100">
    <property type="component" value="Unassembled WGS sequence"/>
</dbReference>
<accession>A0ABU8RKK3</accession>
<organism evidence="14 15">
    <name type="scientific">Pseudokineococcus basanitobsidens</name>
    <dbReference type="NCBI Taxonomy" id="1926649"/>
    <lineage>
        <taxon>Bacteria</taxon>
        <taxon>Bacillati</taxon>
        <taxon>Actinomycetota</taxon>
        <taxon>Actinomycetes</taxon>
        <taxon>Kineosporiales</taxon>
        <taxon>Kineosporiaceae</taxon>
        <taxon>Pseudokineococcus</taxon>
    </lineage>
</organism>
<evidence type="ECO:0000256" key="1">
    <source>
        <dbReference type="ARBA" id="ARBA00001946"/>
    </source>
</evidence>